<evidence type="ECO:0000313" key="1">
    <source>
        <dbReference type="EMBL" id="KAI3837532.1"/>
    </source>
</evidence>
<keyword evidence="2" id="KW-1185">Reference proteome</keyword>
<dbReference type="EMBL" id="JAJJMB010017548">
    <property type="protein sequence ID" value="KAI3837532.1"/>
    <property type="molecule type" value="Genomic_DNA"/>
</dbReference>
<accession>A0AAD4RWS6</accession>
<name>A0AAD4RWS6_9MAGN</name>
<comment type="caution">
    <text evidence="1">The sequence shown here is derived from an EMBL/GenBank/DDBJ whole genome shotgun (WGS) entry which is preliminary data.</text>
</comment>
<evidence type="ECO:0000313" key="2">
    <source>
        <dbReference type="Proteomes" id="UP001202328"/>
    </source>
</evidence>
<organism evidence="1 2">
    <name type="scientific">Papaver atlanticum</name>
    <dbReference type="NCBI Taxonomy" id="357466"/>
    <lineage>
        <taxon>Eukaryota</taxon>
        <taxon>Viridiplantae</taxon>
        <taxon>Streptophyta</taxon>
        <taxon>Embryophyta</taxon>
        <taxon>Tracheophyta</taxon>
        <taxon>Spermatophyta</taxon>
        <taxon>Magnoliopsida</taxon>
        <taxon>Ranunculales</taxon>
        <taxon>Papaveraceae</taxon>
        <taxon>Papaveroideae</taxon>
        <taxon>Papaver</taxon>
    </lineage>
</organism>
<reference evidence="1" key="1">
    <citation type="submission" date="2022-04" db="EMBL/GenBank/DDBJ databases">
        <title>A functionally conserved STORR gene fusion in Papaver species that diverged 16.8 million years ago.</title>
        <authorList>
            <person name="Catania T."/>
        </authorList>
    </citation>
    <scope>NUCLEOTIDE SEQUENCE</scope>
    <source>
        <strain evidence="1">S-188037</strain>
    </source>
</reference>
<dbReference type="AlphaFoldDB" id="A0AAD4RWS6"/>
<sequence length="105" mass="12394">MHKEMGFERVRGDSGGSVVFNLSLFLHMDTFAKQMFWVYPTLVVRLCTYWIKIPQENSGGVTGSFRFHHWKLSDGDFVRRDCYLINWELHSGTLHTPWRSKISRL</sequence>
<gene>
    <name evidence="1" type="ORF">MKW98_011451</name>
</gene>
<proteinExistence type="predicted"/>
<protein>
    <submittedName>
        <fullName evidence="1">Uncharacterized protein</fullName>
    </submittedName>
</protein>
<dbReference type="Proteomes" id="UP001202328">
    <property type="component" value="Unassembled WGS sequence"/>
</dbReference>